<dbReference type="InterPro" id="IPR001926">
    <property type="entry name" value="TrpB-like_PALP"/>
</dbReference>
<dbReference type="EMBL" id="BAABFA010000014">
    <property type="protein sequence ID" value="GAA4466789.1"/>
    <property type="molecule type" value="Genomic_DNA"/>
</dbReference>
<evidence type="ECO:0000313" key="5">
    <source>
        <dbReference type="EMBL" id="GAA4466789.1"/>
    </source>
</evidence>
<name>A0ABP8NJB1_9BACT</name>
<keyword evidence="6" id="KW-1185">Reference proteome</keyword>
<dbReference type="InterPro" id="IPR036052">
    <property type="entry name" value="TrpB-like_PALP_sf"/>
</dbReference>
<evidence type="ECO:0000259" key="4">
    <source>
        <dbReference type="Pfam" id="PF00291"/>
    </source>
</evidence>
<evidence type="ECO:0000256" key="2">
    <source>
        <dbReference type="ARBA" id="ARBA00008639"/>
    </source>
</evidence>
<comment type="cofactor">
    <cofactor evidence="1">
        <name>pyridoxal 5'-phosphate</name>
        <dbReference type="ChEBI" id="CHEBI:597326"/>
    </cofactor>
</comment>
<reference evidence="6" key="1">
    <citation type="journal article" date="2019" name="Int. J. Syst. Evol. Microbiol.">
        <title>The Global Catalogue of Microorganisms (GCM) 10K type strain sequencing project: providing services to taxonomists for standard genome sequencing and annotation.</title>
        <authorList>
            <consortium name="The Broad Institute Genomics Platform"/>
            <consortium name="The Broad Institute Genome Sequencing Center for Infectious Disease"/>
            <person name="Wu L."/>
            <person name="Ma J."/>
        </authorList>
    </citation>
    <scope>NUCLEOTIDE SEQUENCE [LARGE SCALE GENOMIC DNA]</scope>
    <source>
        <strain evidence="6">JCM 32105</strain>
    </source>
</reference>
<dbReference type="RefSeq" id="WP_345082899.1">
    <property type="nucleotide sequence ID" value="NZ_BAABFA010000014.1"/>
</dbReference>
<protein>
    <submittedName>
        <fullName evidence="5">Pyridoxal-phosphate dependent enzyme</fullName>
    </submittedName>
</protein>
<dbReference type="SUPFAM" id="SSF53686">
    <property type="entry name" value="Tryptophan synthase beta subunit-like PLP-dependent enzymes"/>
    <property type="match status" value="1"/>
</dbReference>
<dbReference type="PIRSF" id="PIRSF006278">
    <property type="entry name" value="ACCD_DCysDesulf"/>
    <property type="match status" value="1"/>
</dbReference>
<accession>A0ABP8NJB1</accession>
<organism evidence="5 6">
    <name type="scientific">Nemorincola caseinilytica</name>
    <dbReference type="NCBI Taxonomy" id="2054315"/>
    <lineage>
        <taxon>Bacteria</taxon>
        <taxon>Pseudomonadati</taxon>
        <taxon>Bacteroidota</taxon>
        <taxon>Chitinophagia</taxon>
        <taxon>Chitinophagales</taxon>
        <taxon>Chitinophagaceae</taxon>
        <taxon>Nemorincola</taxon>
    </lineage>
</organism>
<comment type="similarity">
    <text evidence="2">Belongs to the ACC deaminase/D-cysteine desulfhydrase family.</text>
</comment>
<dbReference type="Pfam" id="PF00291">
    <property type="entry name" value="PALP"/>
    <property type="match status" value="1"/>
</dbReference>
<evidence type="ECO:0000313" key="6">
    <source>
        <dbReference type="Proteomes" id="UP001500067"/>
    </source>
</evidence>
<keyword evidence="3" id="KW-0663">Pyridoxal phosphate</keyword>
<dbReference type="PANTHER" id="PTHR43780">
    <property type="entry name" value="1-AMINOCYCLOPROPANE-1-CARBOXYLATE DEAMINASE-RELATED"/>
    <property type="match status" value="1"/>
</dbReference>
<dbReference type="InterPro" id="IPR027278">
    <property type="entry name" value="ACCD_DCysDesulf"/>
</dbReference>
<sequence length="301" mass="34101">MAIMDERRAVIQPLNKVWYKGKVAALDMLRLDLLHPVVSGNKWYKLRLNLGWARDHERKTIVTFGGAFSNHLVATAFAAKEFGLKSVGIVRGRQEQLTPTLQECREYGMELIFVTREDYTNRHQPEWAEQMVQHFDEIYIVPEGGANELGRAGAGLLTRFVDKSYSHVALAVGTGTTMAGLRSKLDATQHILGFVPMKQTEEQRHYVAAHTPANMAQTWDLIADTAFGGFGKWNEELLRFMNEFYAENQVPLDVVYTGKMMYRLRGLMDDNHFSSCDRILCIHSGGLQGNVSVQEQLVYTV</sequence>
<evidence type="ECO:0000256" key="1">
    <source>
        <dbReference type="ARBA" id="ARBA00001933"/>
    </source>
</evidence>
<dbReference type="Proteomes" id="UP001500067">
    <property type="component" value="Unassembled WGS sequence"/>
</dbReference>
<feature type="domain" description="Tryptophan synthase beta chain-like PALP" evidence="4">
    <location>
        <begin position="30"/>
        <end position="285"/>
    </location>
</feature>
<gene>
    <name evidence="5" type="ORF">GCM10023093_21440</name>
</gene>
<evidence type="ECO:0000256" key="3">
    <source>
        <dbReference type="ARBA" id="ARBA00022898"/>
    </source>
</evidence>
<dbReference type="PANTHER" id="PTHR43780:SF2">
    <property type="entry name" value="1-AMINOCYCLOPROPANE-1-CARBOXYLATE DEAMINASE-RELATED"/>
    <property type="match status" value="1"/>
</dbReference>
<dbReference type="Gene3D" id="3.40.50.1100">
    <property type="match status" value="2"/>
</dbReference>
<proteinExistence type="inferred from homology"/>
<comment type="caution">
    <text evidence="5">The sequence shown here is derived from an EMBL/GenBank/DDBJ whole genome shotgun (WGS) entry which is preliminary data.</text>
</comment>